<evidence type="ECO:0000256" key="12">
    <source>
        <dbReference type="ARBA" id="ARBA00023157"/>
    </source>
</evidence>
<evidence type="ECO:0000256" key="14">
    <source>
        <dbReference type="ARBA" id="ARBA00023288"/>
    </source>
</evidence>
<dbReference type="InterPro" id="IPR008427">
    <property type="entry name" value="Extracellular_membr_CFEM_dom"/>
</dbReference>
<proteinExistence type="inferred from homology"/>
<comment type="similarity">
    <text evidence="3">Belongs to the RBT5 family.</text>
</comment>
<evidence type="ECO:0000256" key="2">
    <source>
        <dbReference type="ARBA" id="ARBA00004613"/>
    </source>
</evidence>
<keyword evidence="12" id="KW-1015">Disulfide bond</keyword>
<keyword evidence="9 17" id="KW-0732">Signal</keyword>
<evidence type="ECO:0000256" key="15">
    <source>
        <dbReference type="PROSITE-ProRule" id="PRU01356"/>
    </source>
</evidence>
<evidence type="ECO:0000256" key="4">
    <source>
        <dbReference type="ARBA" id="ARBA00022475"/>
    </source>
</evidence>
<dbReference type="GO" id="GO:0005576">
    <property type="term" value="C:extracellular region"/>
    <property type="evidence" value="ECO:0007669"/>
    <property type="project" value="UniProtKB-SubCell"/>
</dbReference>
<evidence type="ECO:0000256" key="3">
    <source>
        <dbReference type="ARBA" id="ARBA00010031"/>
    </source>
</evidence>
<dbReference type="GO" id="GO:0046872">
    <property type="term" value="F:metal ion binding"/>
    <property type="evidence" value="ECO:0007669"/>
    <property type="project" value="UniProtKB-KW"/>
</dbReference>
<dbReference type="AlphaFoldDB" id="A0A446B567"/>
<dbReference type="InterPro" id="IPR051735">
    <property type="entry name" value="CFEM_domain"/>
</dbReference>
<evidence type="ECO:0000256" key="9">
    <source>
        <dbReference type="ARBA" id="ARBA00022729"/>
    </source>
</evidence>
<keyword evidence="11" id="KW-0472">Membrane</keyword>
<evidence type="ECO:0000256" key="10">
    <source>
        <dbReference type="ARBA" id="ARBA00023004"/>
    </source>
</evidence>
<evidence type="ECO:0000256" key="5">
    <source>
        <dbReference type="ARBA" id="ARBA00022525"/>
    </source>
</evidence>
<keyword evidence="6" id="KW-0349">Heme</keyword>
<dbReference type="Pfam" id="PF05730">
    <property type="entry name" value="CFEM"/>
    <property type="match status" value="1"/>
</dbReference>
<dbReference type="GO" id="GO:0005886">
    <property type="term" value="C:plasma membrane"/>
    <property type="evidence" value="ECO:0007669"/>
    <property type="project" value="UniProtKB-SubCell"/>
</dbReference>
<dbReference type="SMART" id="SM00747">
    <property type="entry name" value="CFEM"/>
    <property type="match status" value="1"/>
</dbReference>
<keyword evidence="13" id="KW-0325">Glycoprotein</keyword>
<evidence type="ECO:0000256" key="17">
    <source>
        <dbReference type="SAM" id="SignalP"/>
    </source>
</evidence>
<keyword evidence="10" id="KW-0408">Iron</keyword>
<keyword evidence="5" id="KW-0964">Secreted</keyword>
<sequence length="182" mass="19356">MKCRTVLLIAAAAALILAAPAPKALSLAAQRIVDELPTCAAPAMKDQLNRAPEYGCEHNADGTPNAACLCKNDKFKSDTRNAIRNNCLEMAELETVENWATRQCGKAPKSRPVKRVRFANVSSDDSSSDEGSNTKKETITVAPNEALFDLEEIEDETAAAAITQPVSTIALAAVLVAAFVVL</sequence>
<dbReference type="Proteomes" id="UP000289323">
    <property type="component" value="Unassembled WGS sequence"/>
</dbReference>
<comment type="caution">
    <text evidence="15">Lacks conserved residue(s) required for the propagation of feature annotation.</text>
</comment>
<dbReference type="EMBL" id="OUUZ01000001">
    <property type="protein sequence ID" value="SPQ17627.1"/>
    <property type="molecule type" value="Genomic_DNA"/>
</dbReference>
<evidence type="ECO:0000256" key="1">
    <source>
        <dbReference type="ARBA" id="ARBA00004609"/>
    </source>
</evidence>
<gene>
    <name evidence="19" type="ORF">TT172_LOCUS46</name>
</gene>
<evidence type="ECO:0000256" key="7">
    <source>
        <dbReference type="ARBA" id="ARBA00022622"/>
    </source>
</evidence>
<feature type="signal peptide" evidence="17">
    <location>
        <begin position="1"/>
        <end position="18"/>
    </location>
</feature>
<feature type="chain" id="PRO_5019256333" evidence="17">
    <location>
        <begin position="19"/>
        <end position="182"/>
    </location>
</feature>
<keyword evidence="4" id="KW-1003">Cell membrane</keyword>
<comment type="subcellular location">
    <subcellularLocation>
        <location evidence="1">Cell membrane</location>
        <topology evidence="1">Lipid-anchor</topology>
        <topology evidence="1">GPI-anchor</topology>
    </subcellularLocation>
    <subcellularLocation>
        <location evidence="2">Secreted</location>
    </subcellularLocation>
</comment>
<evidence type="ECO:0000256" key="11">
    <source>
        <dbReference type="ARBA" id="ARBA00023136"/>
    </source>
</evidence>
<keyword evidence="8" id="KW-0479">Metal-binding</keyword>
<dbReference type="PROSITE" id="PS52012">
    <property type="entry name" value="CFEM"/>
    <property type="match status" value="1"/>
</dbReference>
<protein>
    <submittedName>
        <fullName evidence="19">A8d2b2dd-e72b-420c-977c-74187d2490a8</fullName>
    </submittedName>
</protein>
<evidence type="ECO:0000256" key="13">
    <source>
        <dbReference type="ARBA" id="ARBA00023180"/>
    </source>
</evidence>
<dbReference type="PANTHER" id="PTHR37928:SF1">
    <property type="entry name" value="CFEM DOMAIN PROTEIN (AFU_ORTHOLOGUE AFUA_6G14090)"/>
    <property type="match status" value="1"/>
</dbReference>
<feature type="domain" description="CFEM" evidence="18">
    <location>
        <begin position="11"/>
        <end position="131"/>
    </location>
</feature>
<evidence type="ECO:0000313" key="20">
    <source>
        <dbReference type="Proteomes" id="UP000289323"/>
    </source>
</evidence>
<evidence type="ECO:0000256" key="6">
    <source>
        <dbReference type="ARBA" id="ARBA00022617"/>
    </source>
</evidence>
<reference evidence="19 20" key="1">
    <citation type="submission" date="2018-04" db="EMBL/GenBank/DDBJ databases">
        <authorList>
            <person name="Huttner S."/>
            <person name="Dainat J."/>
        </authorList>
    </citation>
    <scope>NUCLEOTIDE SEQUENCE [LARGE SCALE GENOMIC DNA]</scope>
</reference>
<evidence type="ECO:0000259" key="18">
    <source>
        <dbReference type="PROSITE" id="PS52012"/>
    </source>
</evidence>
<organism evidence="19 20">
    <name type="scientific">Thermothielavioides terrestris</name>
    <dbReference type="NCBI Taxonomy" id="2587410"/>
    <lineage>
        <taxon>Eukaryota</taxon>
        <taxon>Fungi</taxon>
        <taxon>Dikarya</taxon>
        <taxon>Ascomycota</taxon>
        <taxon>Pezizomycotina</taxon>
        <taxon>Sordariomycetes</taxon>
        <taxon>Sordariomycetidae</taxon>
        <taxon>Sordariales</taxon>
        <taxon>Chaetomiaceae</taxon>
        <taxon>Thermothielavioides</taxon>
    </lineage>
</organism>
<evidence type="ECO:0000313" key="19">
    <source>
        <dbReference type="EMBL" id="SPQ17627.1"/>
    </source>
</evidence>
<dbReference type="GO" id="GO:0098552">
    <property type="term" value="C:side of membrane"/>
    <property type="evidence" value="ECO:0007669"/>
    <property type="project" value="UniProtKB-KW"/>
</dbReference>
<feature type="region of interest" description="Disordered" evidence="16">
    <location>
        <begin position="118"/>
        <end position="138"/>
    </location>
</feature>
<keyword evidence="7" id="KW-0336">GPI-anchor</keyword>
<evidence type="ECO:0000256" key="8">
    <source>
        <dbReference type="ARBA" id="ARBA00022723"/>
    </source>
</evidence>
<accession>A0A446B567</accession>
<evidence type="ECO:0000256" key="16">
    <source>
        <dbReference type="SAM" id="MobiDB-lite"/>
    </source>
</evidence>
<name>A0A446B567_9PEZI</name>
<dbReference type="PANTHER" id="PTHR37928">
    <property type="entry name" value="CFEM DOMAIN PROTEIN (AFU_ORTHOLOGUE AFUA_6G14090)"/>
    <property type="match status" value="1"/>
</dbReference>
<keyword evidence="14" id="KW-0449">Lipoprotein</keyword>